<keyword evidence="1" id="KW-0597">Phosphoprotein</keyword>
<proteinExistence type="predicted"/>
<dbReference type="InterPro" id="IPR019787">
    <property type="entry name" value="Znf_PHD-finger"/>
</dbReference>
<dbReference type="Proteomes" id="UP000593571">
    <property type="component" value="Unassembled WGS sequence"/>
</dbReference>
<accession>A0A7J8JMB2</accession>
<evidence type="ECO:0000256" key="2">
    <source>
        <dbReference type="ARBA" id="ARBA00022723"/>
    </source>
</evidence>
<feature type="compositionally biased region" description="Basic and acidic residues" evidence="8">
    <location>
        <begin position="332"/>
        <end position="341"/>
    </location>
</feature>
<evidence type="ECO:0000313" key="13">
    <source>
        <dbReference type="Proteomes" id="UP000593571"/>
    </source>
</evidence>
<evidence type="ECO:0000256" key="6">
    <source>
        <dbReference type="ARBA" id="ARBA00023125"/>
    </source>
</evidence>
<dbReference type="CDD" id="cd15626">
    <property type="entry name" value="PHD_SP110_140"/>
    <property type="match status" value="1"/>
</dbReference>
<feature type="compositionally biased region" description="Basic residues" evidence="8">
    <location>
        <begin position="272"/>
        <end position="297"/>
    </location>
</feature>
<comment type="caution">
    <text evidence="12">The sequence shown here is derived from an EMBL/GenBank/DDBJ whole genome shotgun (WGS) entry which is preliminary data.</text>
</comment>
<dbReference type="Pfam" id="PF01342">
    <property type="entry name" value="SAND"/>
    <property type="match status" value="1"/>
</dbReference>
<dbReference type="PROSITE" id="PS50016">
    <property type="entry name" value="ZF_PHD_2"/>
    <property type="match status" value="1"/>
</dbReference>
<name>A0A7J8JMB2_ROUAE</name>
<organism evidence="12 13">
    <name type="scientific">Rousettus aegyptiacus</name>
    <name type="common">Egyptian fruit bat</name>
    <name type="synonym">Pteropus aegyptiacus</name>
    <dbReference type="NCBI Taxonomy" id="9407"/>
    <lineage>
        <taxon>Eukaryota</taxon>
        <taxon>Metazoa</taxon>
        <taxon>Chordata</taxon>
        <taxon>Craniata</taxon>
        <taxon>Vertebrata</taxon>
        <taxon>Euteleostomi</taxon>
        <taxon>Mammalia</taxon>
        <taxon>Eutheria</taxon>
        <taxon>Laurasiatheria</taxon>
        <taxon>Chiroptera</taxon>
        <taxon>Yinpterochiroptera</taxon>
        <taxon>Pteropodoidea</taxon>
        <taxon>Pteropodidae</taxon>
        <taxon>Rousettinae</taxon>
        <taxon>Rousettus</taxon>
    </lineage>
</organism>
<dbReference type="PROSITE" id="PS01359">
    <property type="entry name" value="ZF_PHD_1"/>
    <property type="match status" value="1"/>
</dbReference>
<evidence type="ECO:0000256" key="5">
    <source>
        <dbReference type="ARBA" id="ARBA00023117"/>
    </source>
</evidence>
<dbReference type="PROSITE" id="PS51414">
    <property type="entry name" value="HSR"/>
    <property type="match status" value="1"/>
</dbReference>
<evidence type="ECO:0000259" key="10">
    <source>
        <dbReference type="PROSITE" id="PS50864"/>
    </source>
</evidence>
<dbReference type="InterPro" id="IPR043563">
    <property type="entry name" value="Sp110/Sp140/Sp140L-like"/>
</dbReference>
<dbReference type="PANTHER" id="PTHR46386:SF7">
    <property type="entry name" value="SP110 NUCLEAR BODY PROTEIN"/>
    <property type="match status" value="1"/>
</dbReference>
<evidence type="ECO:0000256" key="7">
    <source>
        <dbReference type="PROSITE-ProRule" id="PRU00146"/>
    </source>
</evidence>
<evidence type="ECO:0000256" key="3">
    <source>
        <dbReference type="ARBA" id="ARBA00022771"/>
    </source>
</evidence>
<dbReference type="Gene3D" id="3.10.390.10">
    <property type="entry name" value="SAND domain-like"/>
    <property type="match status" value="1"/>
</dbReference>
<dbReference type="EMBL" id="JACASE010000002">
    <property type="protein sequence ID" value="KAF6497898.1"/>
    <property type="molecule type" value="Genomic_DNA"/>
</dbReference>
<keyword evidence="3 7" id="KW-0863">Zinc-finger</keyword>
<dbReference type="SUPFAM" id="SSF57903">
    <property type="entry name" value="FYVE/PHD zinc finger"/>
    <property type="match status" value="1"/>
</dbReference>
<dbReference type="SUPFAM" id="SSF63763">
    <property type="entry name" value="SAND domain-like"/>
    <property type="match status" value="1"/>
</dbReference>
<dbReference type="Gene3D" id="3.30.40.10">
    <property type="entry name" value="Zinc/RING finger domain, C3HC4 (zinc finger)"/>
    <property type="match status" value="1"/>
</dbReference>
<dbReference type="InterPro" id="IPR010919">
    <property type="entry name" value="SAND-like_dom_sf"/>
</dbReference>
<evidence type="ECO:0000259" key="11">
    <source>
        <dbReference type="PROSITE" id="PS51414"/>
    </source>
</evidence>
<dbReference type="PROSITE" id="PS50864">
    <property type="entry name" value="SAND"/>
    <property type="match status" value="1"/>
</dbReference>
<dbReference type="InterPro" id="IPR019786">
    <property type="entry name" value="Zinc_finger_PHD-type_CS"/>
</dbReference>
<dbReference type="Pfam" id="PF03172">
    <property type="entry name" value="HSR"/>
    <property type="match status" value="1"/>
</dbReference>
<dbReference type="GO" id="GO:0031981">
    <property type="term" value="C:nuclear lumen"/>
    <property type="evidence" value="ECO:0007669"/>
    <property type="project" value="UniProtKB-ARBA"/>
</dbReference>
<feature type="domain" description="HSR" evidence="11">
    <location>
        <begin position="1"/>
        <end position="112"/>
    </location>
</feature>
<evidence type="ECO:0000256" key="4">
    <source>
        <dbReference type="ARBA" id="ARBA00022833"/>
    </source>
</evidence>
<dbReference type="InterPro" id="IPR004865">
    <property type="entry name" value="HSR_dom"/>
</dbReference>
<dbReference type="InterPro" id="IPR000770">
    <property type="entry name" value="SAND_dom"/>
</dbReference>
<dbReference type="InterPro" id="IPR013083">
    <property type="entry name" value="Znf_RING/FYVE/PHD"/>
</dbReference>
<evidence type="ECO:0000256" key="1">
    <source>
        <dbReference type="ARBA" id="ARBA00022553"/>
    </source>
</evidence>
<keyword evidence="5" id="KW-0103">Bromodomain</keyword>
<feature type="region of interest" description="Disordered" evidence="8">
    <location>
        <begin position="250"/>
        <end position="380"/>
    </location>
</feature>
<dbReference type="FunFam" id="3.30.40.10:FF:000294">
    <property type="entry name" value="Nuclear autoantigen Sp-100"/>
    <property type="match status" value="1"/>
</dbReference>
<dbReference type="GO" id="GO:0008270">
    <property type="term" value="F:zinc ion binding"/>
    <property type="evidence" value="ECO:0007669"/>
    <property type="project" value="UniProtKB-KW"/>
</dbReference>
<gene>
    <name evidence="12" type="ORF">HJG63_018275</name>
</gene>
<dbReference type="InterPro" id="IPR036427">
    <property type="entry name" value="Bromodomain-like_sf"/>
</dbReference>
<protein>
    <submittedName>
        <fullName evidence="12">SP110 nuclear body protein</fullName>
    </submittedName>
</protein>
<dbReference type="GO" id="GO:0000981">
    <property type="term" value="F:DNA-binding transcription factor activity, RNA polymerase II-specific"/>
    <property type="evidence" value="ECO:0007669"/>
    <property type="project" value="TreeGrafter"/>
</dbReference>
<dbReference type="GO" id="GO:0003677">
    <property type="term" value="F:DNA binding"/>
    <property type="evidence" value="ECO:0007669"/>
    <property type="project" value="UniProtKB-KW"/>
</dbReference>
<dbReference type="SUPFAM" id="SSF47370">
    <property type="entry name" value="Bromodomain"/>
    <property type="match status" value="1"/>
</dbReference>
<keyword evidence="13" id="KW-1185">Reference proteome</keyword>
<evidence type="ECO:0000259" key="9">
    <source>
        <dbReference type="PROSITE" id="PS50016"/>
    </source>
</evidence>
<dbReference type="PANTHER" id="PTHR46386">
    <property type="entry name" value="NUCLEAR BODY PROTEIN SP140"/>
    <property type="match status" value="1"/>
</dbReference>
<feature type="compositionally biased region" description="Acidic residues" evidence="8">
    <location>
        <begin position="342"/>
        <end position="356"/>
    </location>
</feature>
<feature type="compositionally biased region" description="Polar residues" evidence="8">
    <location>
        <begin position="313"/>
        <end position="326"/>
    </location>
</feature>
<evidence type="ECO:0000313" key="12">
    <source>
        <dbReference type="EMBL" id="KAF6497898.1"/>
    </source>
</evidence>
<feature type="region of interest" description="Disordered" evidence="8">
    <location>
        <begin position="438"/>
        <end position="457"/>
    </location>
</feature>
<feature type="domain" description="SAND" evidence="10">
    <location>
        <begin position="453"/>
        <end position="534"/>
    </location>
</feature>
<dbReference type="Gene3D" id="1.20.920.10">
    <property type="entry name" value="Bromodomain-like"/>
    <property type="match status" value="1"/>
</dbReference>
<keyword evidence="2" id="KW-0479">Metal-binding</keyword>
<sequence>MERKMFTMTQALEEALLQHFMYRKLEISYAIRKPFPFFEGLRDKSFITERTYRESMEACRNLVPVSRVVYNILTKLENSFSLSFLQMLFSQINLREYPDLMMIFKSFKSVFTSYGGWSKATPTFLEAPANPLERSSRQTLLSLPPPQHPPPRHLTPIPRGSAPGAAPLHIAEVLDEPSSPTGPAQALLTVTQNKGITPVTDLTTHINDEEDSQQMPSTPSIAMQMSSDNLTSQIKGEEGAQEMCHAPSAMIRNDSPEPNDAKELQEASSATPKKKGKKRKRYSWSTPRKRHKKKKVPKGTASPGHETQEKLQEVNQATQRENNSVGNAEVVTRAEKARDECDQTSELEEVNDDASETNEGKRYQEPPSTPPRIMQGTTSPEHRIEEKLQVADQATQRKDNSTTSSKMVTRAQKAKIECAQTSGLEEKKRNIDVCSSSTRRCQKNTPPKKENEDETVDFHSPKLPVTCGEAKGILYKEKMGKGTLVKCIESEEGVWWTPREFEIEGKKAHSKNWKQSVRCGGKTLAQLIEEGLLFCPPRKSLKKEQKNSSHCEVCCRQGPLLCCDTCPRAFHKDCHIPSAEAKRSLWSCTFCRMKASSRTQLRPRKSEVLARRMSPEEQLKCEFLLLKAYCHPQSSFFTEIPPNMNDYGEPFKEAMWLDLMKERLAEKEYTVEWFVRDMRLIFLNHKNFFKASNLSQIGLDLEENFEKDLNKLLIFHEANENRFQSLP</sequence>
<reference evidence="12 13" key="1">
    <citation type="journal article" date="2020" name="Nature">
        <title>Six reference-quality genomes reveal evolution of bat adaptations.</title>
        <authorList>
            <person name="Jebb D."/>
            <person name="Huang Z."/>
            <person name="Pippel M."/>
            <person name="Hughes G.M."/>
            <person name="Lavrichenko K."/>
            <person name="Devanna P."/>
            <person name="Winkler S."/>
            <person name="Jermiin L.S."/>
            <person name="Skirmuntt E.C."/>
            <person name="Katzourakis A."/>
            <person name="Burkitt-Gray L."/>
            <person name="Ray D.A."/>
            <person name="Sullivan K.A.M."/>
            <person name="Roscito J.G."/>
            <person name="Kirilenko B.M."/>
            <person name="Davalos L.M."/>
            <person name="Corthals A.P."/>
            <person name="Power M.L."/>
            <person name="Jones G."/>
            <person name="Ransome R.D."/>
            <person name="Dechmann D.K.N."/>
            <person name="Locatelli A.G."/>
            <person name="Puechmaille S.J."/>
            <person name="Fedrigo O."/>
            <person name="Jarvis E.D."/>
            <person name="Hiller M."/>
            <person name="Vernes S.C."/>
            <person name="Myers E.W."/>
            <person name="Teeling E.C."/>
        </authorList>
    </citation>
    <scope>NUCLEOTIDE SEQUENCE [LARGE SCALE GENOMIC DNA]</scope>
    <source>
        <strain evidence="12">MRouAeg1</strain>
        <tissue evidence="12">Muscle</tissue>
    </source>
</reference>
<keyword evidence="6" id="KW-0238">DNA-binding</keyword>
<dbReference type="InterPro" id="IPR001965">
    <property type="entry name" value="Znf_PHD"/>
</dbReference>
<keyword evidence="4" id="KW-0862">Zinc</keyword>
<evidence type="ECO:0000256" key="8">
    <source>
        <dbReference type="SAM" id="MobiDB-lite"/>
    </source>
</evidence>
<feature type="domain" description="PHD-type" evidence="9">
    <location>
        <begin position="548"/>
        <end position="594"/>
    </location>
</feature>
<dbReference type="InterPro" id="IPR011011">
    <property type="entry name" value="Znf_FYVE_PHD"/>
</dbReference>
<dbReference type="AlphaFoldDB" id="A0A7J8JMB2"/>
<dbReference type="SMART" id="SM00258">
    <property type="entry name" value="SAND"/>
    <property type="match status" value="1"/>
</dbReference>
<feature type="compositionally biased region" description="Basic and acidic residues" evidence="8">
    <location>
        <begin position="447"/>
        <end position="457"/>
    </location>
</feature>
<dbReference type="InterPro" id="IPR001487">
    <property type="entry name" value="Bromodomain"/>
</dbReference>
<dbReference type="SMART" id="SM00297">
    <property type="entry name" value="BROMO"/>
    <property type="match status" value="1"/>
</dbReference>
<dbReference type="SMART" id="SM00249">
    <property type="entry name" value="PHD"/>
    <property type="match status" value="1"/>
</dbReference>